<protein>
    <recommendedName>
        <fullName evidence="3">Aspartyl-phosphate phosphatase Spo0E family protein</fullName>
    </recommendedName>
</protein>
<dbReference type="InterPro" id="IPR018540">
    <property type="entry name" value="Spo0E-like"/>
</dbReference>
<dbReference type="InterPro" id="IPR036638">
    <property type="entry name" value="HLH_DNA-bd_sf"/>
</dbReference>
<dbReference type="GO" id="GO:0043937">
    <property type="term" value="P:regulation of sporulation"/>
    <property type="evidence" value="ECO:0007669"/>
    <property type="project" value="InterPro"/>
</dbReference>
<reference evidence="1 2" key="1">
    <citation type="submission" date="2017-08" db="EMBL/GenBank/DDBJ databases">
        <title>Substantial Increase in Enzyme Production by Combined Drug-Resistance Mutations in Paenibacillus agaridevorans.</title>
        <authorList>
            <person name="Tanaka Y."/>
            <person name="Funane K."/>
            <person name="Hosaka T."/>
            <person name="Shiwa Y."/>
            <person name="Fujita N."/>
            <person name="Miyazaki T."/>
            <person name="Yoshikawa H."/>
            <person name="Murakami K."/>
            <person name="Kasahara K."/>
            <person name="Inaoka T."/>
            <person name="Hiraga Y."/>
            <person name="Ochi K."/>
        </authorList>
    </citation>
    <scope>NUCLEOTIDE SEQUENCE [LARGE SCALE GENOMIC DNA]</scope>
    <source>
        <strain evidence="1 2">T-3040</strain>
    </source>
</reference>
<dbReference type="Proteomes" id="UP000245202">
    <property type="component" value="Unassembled WGS sequence"/>
</dbReference>
<evidence type="ECO:0000313" key="1">
    <source>
        <dbReference type="EMBL" id="GBG07639.1"/>
    </source>
</evidence>
<evidence type="ECO:0008006" key="3">
    <source>
        <dbReference type="Google" id="ProtNLM"/>
    </source>
</evidence>
<comment type="caution">
    <text evidence="1">The sequence shown here is derived from an EMBL/GenBank/DDBJ whole genome shotgun (WGS) entry which is preliminary data.</text>
</comment>
<organism evidence="1 2">
    <name type="scientific">Paenibacillus agaridevorans</name>
    <dbReference type="NCBI Taxonomy" id="171404"/>
    <lineage>
        <taxon>Bacteria</taxon>
        <taxon>Bacillati</taxon>
        <taxon>Bacillota</taxon>
        <taxon>Bacilli</taxon>
        <taxon>Bacillales</taxon>
        <taxon>Paenibacillaceae</taxon>
        <taxon>Paenibacillus</taxon>
    </lineage>
</organism>
<name>A0A2R5EPQ1_9BACL</name>
<proteinExistence type="predicted"/>
<keyword evidence="2" id="KW-1185">Reference proteome</keyword>
<dbReference type="GO" id="GO:0046983">
    <property type="term" value="F:protein dimerization activity"/>
    <property type="evidence" value="ECO:0007669"/>
    <property type="project" value="InterPro"/>
</dbReference>
<dbReference type="SUPFAM" id="SSF140500">
    <property type="entry name" value="BAS1536-like"/>
    <property type="match status" value="1"/>
</dbReference>
<dbReference type="AlphaFoldDB" id="A0A2R5EPQ1"/>
<gene>
    <name evidence="1" type="ORF">PAT3040_02195</name>
</gene>
<dbReference type="Gene3D" id="4.10.280.10">
    <property type="entry name" value="Helix-loop-helix DNA-binding domain"/>
    <property type="match status" value="1"/>
</dbReference>
<accession>A0A2R5EPQ1</accession>
<dbReference type="InterPro" id="IPR037208">
    <property type="entry name" value="Spo0E-like_sf"/>
</dbReference>
<dbReference type="EMBL" id="BDQX01000099">
    <property type="protein sequence ID" value="GBG07639.1"/>
    <property type="molecule type" value="Genomic_DNA"/>
</dbReference>
<sequence>MTCNPKEDTHSIMKGANELLKHIERVRRELNEQALRFGLQSHAVLEKSRELDQLLNAYQSAESGAHMDSSRRSL</sequence>
<evidence type="ECO:0000313" key="2">
    <source>
        <dbReference type="Proteomes" id="UP000245202"/>
    </source>
</evidence>
<dbReference type="Pfam" id="PF09388">
    <property type="entry name" value="SpoOE-like"/>
    <property type="match status" value="1"/>
</dbReference>